<organism evidence="1 2">
    <name type="scientific">Subsaximicrobium wynnwilliamsii</name>
    <dbReference type="NCBI Taxonomy" id="291179"/>
    <lineage>
        <taxon>Bacteria</taxon>
        <taxon>Pseudomonadati</taxon>
        <taxon>Bacteroidota</taxon>
        <taxon>Flavobacteriia</taxon>
        <taxon>Flavobacteriales</taxon>
        <taxon>Flavobacteriaceae</taxon>
        <taxon>Subsaximicrobium</taxon>
    </lineage>
</organism>
<dbReference type="EMBL" id="VORO01000008">
    <property type="protein sequence ID" value="TXD89312.1"/>
    <property type="molecule type" value="Genomic_DNA"/>
</dbReference>
<comment type="caution">
    <text evidence="1">The sequence shown here is derived from an EMBL/GenBank/DDBJ whole genome shotgun (WGS) entry which is preliminary data.</text>
</comment>
<keyword evidence="2" id="KW-1185">Reference proteome</keyword>
<proteinExistence type="predicted"/>
<dbReference type="NCBIfam" id="TIGR03696">
    <property type="entry name" value="Rhs_assc_core"/>
    <property type="match status" value="1"/>
</dbReference>
<dbReference type="Gene3D" id="2.180.10.10">
    <property type="entry name" value="RHS repeat-associated core"/>
    <property type="match status" value="2"/>
</dbReference>
<accession>A0A5C6ZJS0</accession>
<protein>
    <submittedName>
        <fullName evidence="1">RHS repeat-associated core domain-containing protein</fullName>
    </submittedName>
</protein>
<dbReference type="AlphaFoldDB" id="A0A5C6ZJS0"/>
<gene>
    <name evidence="1" type="ORF">ESY86_09610</name>
</gene>
<dbReference type="OrthoDB" id="2972467at2"/>
<dbReference type="InterPro" id="IPR050708">
    <property type="entry name" value="T6SS_VgrG/RHS"/>
</dbReference>
<evidence type="ECO:0000313" key="1">
    <source>
        <dbReference type="EMBL" id="TXD89312.1"/>
    </source>
</evidence>
<dbReference type="Proteomes" id="UP000321578">
    <property type="component" value="Unassembled WGS sequence"/>
</dbReference>
<dbReference type="PANTHER" id="PTHR32305:SF15">
    <property type="entry name" value="PROTEIN RHSA-RELATED"/>
    <property type="match status" value="1"/>
</dbReference>
<dbReference type="InterPro" id="IPR022385">
    <property type="entry name" value="Rhs_assc_core"/>
</dbReference>
<name>A0A5C6ZJS0_9FLAO</name>
<dbReference type="PANTHER" id="PTHR32305">
    <property type="match status" value="1"/>
</dbReference>
<sequence>MEASISTISAINGQLNELGYQYKYDHRNRLVEKKIPGKGKAASWEEIVYNKLDQPILTRDPNLKLQSKWLFTKYDAFGRVAYTGFMSGTSSRAALQTAANGTAAQYVTKGAAAITVAGTALYYPNNASVYPTSGITELHTINYYDDYTFDRDDLTLPGIADGQPVINHNDANKPLTKGLATGGKVRVLGTSSWITTLTGYDVKGRPIYSVSKNSYLSTTETATSKLDFVGKVDRATATHSKTGHATITTVDTFTYDDSGRLLAQKQKLDNILPEEFIVQNTYDALGQLTAKGIGGKTTQSRLQTVDYTYNIRGWLKNINDTDNLGSNLFGFRLNYNTASHGGTALFNGNIAETEWKTQSDNALRWYSYGYDALNRITVGTANSSNYDLTSVAYDKNGNIVNLLRKGHTAMDGNGIVTQYGTMDNLTYSYQPNSNKLMIVSDTGNDTFGFKDDHIGSGTDTSNDYTYDANGNMLKDLNKGIGTSTANGILYNHLNLPTQVKFNNSNTQKIDYFYDATGTKLEKVVTEGTNPVKRTKYAGNYVYEKTGSAADVLKFFSQPEGYVEPKIPGNYSLGFDYIYQYKDHLGNIRLSYMDAIGNYQNILDSDFETDFDGWVESGTVSYSRDNGRIKANVNAAWEGIRHNLTGIVTVAGETLKIKLDFDKGNTQSSVRLYLPEYDANNVLVRYNQLHSDLQTGYGDHTLTMQDSGNTIGSIRIDKDNTNTGIETYFYVGHVSLTFGELEIVEENNYYPFGLEHKGYNNIVSANSNSAASKYRYNGKEIQDELGLNMYDFGARNYDPALGRWMNIDPLAEQMRRHSPYNYAFNNPIYFIDPDGMAPLDWYQNIENSNYEYFEGSAEREGYTNIGASTDLAVGGGDNYSLNEDGSFQNNDTGESYKKGDELVVQESTGTEIISNLNTTEKASRFVSDIVAPFLELPQDIGAAIINQTNVVINEGFHEGTANDYDNVLIKNTYKFENWSFEKGRNTQSRGLSFEEGQEVINNTVSVVATPVKVVKNAVGNTVVKSAIKKGIKEALKRLED</sequence>
<reference evidence="1 2" key="1">
    <citation type="submission" date="2019-08" db="EMBL/GenBank/DDBJ databases">
        <title>Genomes of Subsaximicrobium wynnwilliamsii strains.</title>
        <authorList>
            <person name="Bowman J.P."/>
        </authorList>
    </citation>
    <scope>NUCLEOTIDE SEQUENCE [LARGE SCALE GENOMIC DNA]</scope>
    <source>
        <strain evidence="1 2">2-80-2</strain>
    </source>
</reference>
<evidence type="ECO:0000313" key="2">
    <source>
        <dbReference type="Proteomes" id="UP000321578"/>
    </source>
</evidence>